<dbReference type="EC" id="2.7.13.3" evidence="3"/>
<reference evidence="15 16" key="1">
    <citation type="submission" date="2019-07" db="EMBL/GenBank/DDBJ databases">
        <title>Georgenia wutianyii sp. nov. and Georgenia *** sp. nov. isolated from plateau pika (Ochotona curzoniae) in the Qinghai-Tibet plateau of China.</title>
        <authorList>
            <person name="Tian Z."/>
        </authorList>
    </citation>
    <scope>NUCLEOTIDE SEQUENCE [LARGE SCALE GENOMIC DNA]</scope>
    <source>
        <strain evidence="15 16">Z446</strain>
    </source>
</reference>
<proteinExistence type="predicted"/>
<accession>A0A552WV57</accession>
<dbReference type="InterPro" id="IPR050428">
    <property type="entry name" value="TCS_sensor_his_kinase"/>
</dbReference>
<dbReference type="Pfam" id="PF00512">
    <property type="entry name" value="HisKA"/>
    <property type="match status" value="1"/>
</dbReference>
<feature type="domain" description="HAMP" evidence="14">
    <location>
        <begin position="199"/>
        <end position="252"/>
    </location>
</feature>
<dbReference type="CDD" id="cd00075">
    <property type="entry name" value="HATPase"/>
    <property type="match status" value="1"/>
</dbReference>
<keyword evidence="16" id="KW-1185">Reference proteome</keyword>
<feature type="transmembrane region" description="Helical" evidence="12">
    <location>
        <begin position="173"/>
        <end position="198"/>
    </location>
</feature>
<dbReference type="PROSITE" id="PS50885">
    <property type="entry name" value="HAMP"/>
    <property type="match status" value="1"/>
</dbReference>
<feature type="region of interest" description="Disordered" evidence="11">
    <location>
        <begin position="1"/>
        <end position="20"/>
    </location>
</feature>
<dbReference type="SMART" id="SM00388">
    <property type="entry name" value="HisKA"/>
    <property type="match status" value="1"/>
</dbReference>
<dbReference type="Pfam" id="PF00672">
    <property type="entry name" value="HAMP"/>
    <property type="match status" value="1"/>
</dbReference>
<dbReference type="InterPro" id="IPR003594">
    <property type="entry name" value="HATPase_dom"/>
</dbReference>
<evidence type="ECO:0000256" key="4">
    <source>
        <dbReference type="ARBA" id="ARBA00022553"/>
    </source>
</evidence>
<sequence length="479" mass="50163">MARRPTPGHESASESAMRRPAARGVRFQTTLAATLVVAATLALAAVAFVLLQRSRFEASLTELADQQAADVAAQAADEGATGLEFSRVGAGERSMVQVVGPSGEVLLASTARAGERALVASRPPPGSSVTVRVNVPDEEETEFVAVAKGVATPAGPMVVIAAQSLEPAAESTAVAVGLLAVGLPAVLLVVAGTCYWLTGRALAPVEAMRRKVAGISSSDLSARVPVPPAGDELTRLAETMNAMLGRLEASSQVQRRFVADASHELRSPIATIRTELEVARRHADRTDWEAVSADALAETERLHRLVSDLLLLARADERTGTLRREDVDLDDLMLDEARRLRAAGVAVDVQSPPVRVVGDGAALARAVRNLVDNAVLHGGSRVSLLLRADRAQAVMEVVDDGPGIPVDQRERVFDRFVRLDASRERAAGGTGLGLPIAREIARAHGGDVTVGNGATGARLVLTLPLPDDLAPHGSRPSAD</sequence>
<dbReference type="CDD" id="cd00082">
    <property type="entry name" value="HisKA"/>
    <property type="match status" value="1"/>
</dbReference>
<evidence type="ECO:0000259" key="14">
    <source>
        <dbReference type="PROSITE" id="PS50885"/>
    </source>
</evidence>
<comment type="catalytic activity">
    <reaction evidence="1">
        <text>ATP + protein L-histidine = ADP + protein N-phospho-L-histidine.</text>
        <dbReference type="EC" id="2.7.13.3"/>
    </reaction>
</comment>
<dbReference type="Gene3D" id="6.10.340.10">
    <property type="match status" value="1"/>
</dbReference>
<dbReference type="Proteomes" id="UP000318693">
    <property type="component" value="Unassembled WGS sequence"/>
</dbReference>
<dbReference type="RefSeq" id="WP_143417309.1">
    <property type="nucleotide sequence ID" value="NZ_VJXR01000007.1"/>
</dbReference>
<evidence type="ECO:0000256" key="7">
    <source>
        <dbReference type="ARBA" id="ARBA00022777"/>
    </source>
</evidence>
<evidence type="ECO:0000259" key="13">
    <source>
        <dbReference type="PROSITE" id="PS50109"/>
    </source>
</evidence>
<keyword evidence="4" id="KW-0597">Phosphoprotein</keyword>
<protein>
    <recommendedName>
        <fullName evidence="3">histidine kinase</fullName>
        <ecNumber evidence="3">2.7.13.3</ecNumber>
    </recommendedName>
</protein>
<keyword evidence="5" id="KW-0808">Transferase</keyword>
<evidence type="ECO:0000256" key="10">
    <source>
        <dbReference type="ARBA" id="ARBA00023136"/>
    </source>
</evidence>
<dbReference type="SUPFAM" id="SSF158472">
    <property type="entry name" value="HAMP domain-like"/>
    <property type="match status" value="1"/>
</dbReference>
<dbReference type="InterPro" id="IPR003660">
    <property type="entry name" value="HAMP_dom"/>
</dbReference>
<dbReference type="SUPFAM" id="SSF47384">
    <property type="entry name" value="Homodimeric domain of signal transducing histidine kinase"/>
    <property type="match status" value="1"/>
</dbReference>
<keyword evidence="7" id="KW-0418">Kinase</keyword>
<feature type="transmembrane region" description="Helical" evidence="12">
    <location>
        <begin position="31"/>
        <end position="51"/>
    </location>
</feature>
<dbReference type="Gene3D" id="3.30.565.10">
    <property type="entry name" value="Histidine kinase-like ATPase, C-terminal domain"/>
    <property type="match status" value="1"/>
</dbReference>
<dbReference type="FunFam" id="1.10.287.130:FF:000001">
    <property type="entry name" value="Two-component sensor histidine kinase"/>
    <property type="match status" value="1"/>
</dbReference>
<dbReference type="SMART" id="SM00304">
    <property type="entry name" value="HAMP"/>
    <property type="match status" value="1"/>
</dbReference>
<dbReference type="AlphaFoldDB" id="A0A552WV57"/>
<dbReference type="PANTHER" id="PTHR45436">
    <property type="entry name" value="SENSOR HISTIDINE KINASE YKOH"/>
    <property type="match status" value="1"/>
</dbReference>
<dbReference type="GO" id="GO:0005886">
    <property type="term" value="C:plasma membrane"/>
    <property type="evidence" value="ECO:0007669"/>
    <property type="project" value="UniProtKB-SubCell"/>
</dbReference>
<dbReference type="Gene3D" id="1.10.287.130">
    <property type="match status" value="1"/>
</dbReference>
<comment type="subcellular location">
    <subcellularLocation>
        <location evidence="2">Cell membrane</location>
    </subcellularLocation>
</comment>
<organism evidence="15 16">
    <name type="scientific">Georgenia yuyongxinii</name>
    <dbReference type="NCBI Taxonomy" id="2589797"/>
    <lineage>
        <taxon>Bacteria</taxon>
        <taxon>Bacillati</taxon>
        <taxon>Actinomycetota</taxon>
        <taxon>Actinomycetes</taxon>
        <taxon>Micrococcales</taxon>
        <taxon>Bogoriellaceae</taxon>
        <taxon>Georgenia</taxon>
    </lineage>
</organism>
<dbReference type="InterPro" id="IPR005467">
    <property type="entry name" value="His_kinase_dom"/>
</dbReference>
<dbReference type="GO" id="GO:0000155">
    <property type="term" value="F:phosphorelay sensor kinase activity"/>
    <property type="evidence" value="ECO:0007669"/>
    <property type="project" value="InterPro"/>
</dbReference>
<dbReference type="EMBL" id="VJXR01000007">
    <property type="protein sequence ID" value="TRW46728.1"/>
    <property type="molecule type" value="Genomic_DNA"/>
</dbReference>
<evidence type="ECO:0000256" key="2">
    <source>
        <dbReference type="ARBA" id="ARBA00004236"/>
    </source>
</evidence>
<keyword evidence="6 12" id="KW-0812">Transmembrane</keyword>
<evidence type="ECO:0000256" key="3">
    <source>
        <dbReference type="ARBA" id="ARBA00012438"/>
    </source>
</evidence>
<evidence type="ECO:0000256" key="11">
    <source>
        <dbReference type="SAM" id="MobiDB-lite"/>
    </source>
</evidence>
<dbReference type="SMART" id="SM00387">
    <property type="entry name" value="HATPase_c"/>
    <property type="match status" value="1"/>
</dbReference>
<keyword evidence="10 12" id="KW-0472">Membrane</keyword>
<dbReference type="InterPro" id="IPR003661">
    <property type="entry name" value="HisK_dim/P_dom"/>
</dbReference>
<evidence type="ECO:0000256" key="5">
    <source>
        <dbReference type="ARBA" id="ARBA00022679"/>
    </source>
</evidence>
<keyword evidence="8 12" id="KW-1133">Transmembrane helix</keyword>
<evidence type="ECO:0000256" key="8">
    <source>
        <dbReference type="ARBA" id="ARBA00022989"/>
    </source>
</evidence>
<evidence type="ECO:0000313" key="16">
    <source>
        <dbReference type="Proteomes" id="UP000318693"/>
    </source>
</evidence>
<name>A0A552WV57_9MICO</name>
<evidence type="ECO:0000256" key="6">
    <source>
        <dbReference type="ARBA" id="ARBA00022692"/>
    </source>
</evidence>
<dbReference type="PRINTS" id="PR00344">
    <property type="entry name" value="BCTRLSENSOR"/>
</dbReference>
<gene>
    <name evidence="15" type="ORF">FJ693_04355</name>
</gene>
<dbReference type="InterPro" id="IPR004358">
    <property type="entry name" value="Sig_transdc_His_kin-like_C"/>
</dbReference>
<dbReference type="InterPro" id="IPR036890">
    <property type="entry name" value="HATPase_C_sf"/>
</dbReference>
<dbReference type="Pfam" id="PF02518">
    <property type="entry name" value="HATPase_c"/>
    <property type="match status" value="1"/>
</dbReference>
<dbReference type="CDD" id="cd06225">
    <property type="entry name" value="HAMP"/>
    <property type="match status" value="1"/>
</dbReference>
<feature type="domain" description="Histidine kinase" evidence="13">
    <location>
        <begin position="260"/>
        <end position="467"/>
    </location>
</feature>
<evidence type="ECO:0000313" key="15">
    <source>
        <dbReference type="EMBL" id="TRW46728.1"/>
    </source>
</evidence>
<dbReference type="PROSITE" id="PS50109">
    <property type="entry name" value="HIS_KIN"/>
    <property type="match status" value="1"/>
</dbReference>
<dbReference type="SUPFAM" id="SSF55874">
    <property type="entry name" value="ATPase domain of HSP90 chaperone/DNA topoisomerase II/histidine kinase"/>
    <property type="match status" value="1"/>
</dbReference>
<keyword evidence="9" id="KW-0902">Two-component regulatory system</keyword>
<evidence type="ECO:0000256" key="1">
    <source>
        <dbReference type="ARBA" id="ARBA00000085"/>
    </source>
</evidence>
<evidence type="ECO:0000256" key="12">
    <source>
        <dbReference type="SAM" id="Phobius"/>
    </source>
</evidence>
<dbReference type="InterPro" id="IPR036097">
    <property type="entry name" value="HisK_dim/P_sf"/>
</dbReference>
<dbReference type="PANTHER" id="PTHR45436:SF5">
    <property type="entry name" value="SENSOR HISTIDINE KINASE TRCS"/>
    <property type="match status" value="1"/>
</dbReference>
<comment type="caution">
    <text evidence="15">The sequence shown here is derived from an EMBL/GenBank/DDBJ whole genome shotgun (WGS) entry which is preliminary data.</text>
</comment>
<evidence type="ECO:0000256" key="9">
    <source>
        <dbReference type="ARBA" id="ARBA00023012"/>
    </source>
</evidence>